<dbReference type="GO" id="GO:0019900">
    <property type="term" value="F:kinase binding"/>
    <property type="evidence" value="ECO:0007669"/>
    <property type="project" value="TreeGrafter"/>
</dbReference>
<feature type="compositionally biased region" description="Low complexity" evidence="9">
    <location>
        <begin position="1006"/>
        <end position="1016"/>
    </location>
</feature>
<evidence type="ECO:0000256" key="6">
    <source>
        <dbReference type="ARBA" id="ARBA00022737"/>
    </source>
</evidence>
<evidence type="ECO:0000256" key="4">
    <source>
        <dbReference type="ARBA" id="ARBA00022490"/>
    </source>
</evidence>
<feature type="region of interest" description="Disordered" evidence="9">
    <location>
        <begin position="995"/>
        <end position="1016"/>
    </location>
</feature>
<protein>
    <submittedName>
        <fullName evidence="12">WW domain-containing protein</fullName>
    </submittedName>
</protein>
<accession>A0A915L630</accession>
<dbReference type="InterPro" id="IPR051105">
    <property type="entry name" value="WWC/KIBRA_Hippo_Reg"/>
</dbReference>
<dbReference type="InterPro" id="IPR001202">
    <property type="entry name" value="WW_dom"/>
</dbReference>
<dbReference type="GO" id="GO:0005737">
    <property type="term" value="C:cytoplasm"/>
    <property type="evidence" value="ECO:0007669"/>
    <property type="project" value="UniProtKB-SubCell"/>
</dbReference>
<dbReference type="PROSITE" id="PS50020">
    <property type="entry name" value="WW_DOMAIN_2"/>
    <property type="match status" value="2"/>
</dbReference>
<evidence type="ECO:0000256" key="9">
    <source>
        <dbReference type="SAM" id="MobiDB-lite"/>
    </source>
</evidence>
<keyword evidence="8" id="KW-0175">Coiled coil</keyword>
<dbReference type="SMART" id="SM00456">
    <property type="entry name" value="WW"/>
    <property type="match status" value="2"/>
</dbReference>
<dbReference type="GO" id="GO:0006355">
    <property type="term" value="P:regulation of DNA-templated transcription"/>
    <property type="evidence" value="ECO:0007669"/>
    <property type="project" value="TreeGrafter"/>
</dbReference>
<proteinExistence type="predicted"/>
<comment type="subcellular location">
    <subcellularLocation>
        <location evidence="1">Cell membrane</location>
    </subcellularLocation>
    <subcellularLocation>
        <location evidence="2">Cytoplasm</location>
    </subcellularLocation>
</comment>
<dbReference type="InterPro" id="IPR057747">
    <property type="entry name" value="WWC1_hairpin"/>
</dbReference>
<feature type="domain" description="WW" evidence="10">
    <location>
        <begin position="10"/>
        <end position="43"/>
    </location>
</feature>
<evidence type="ECO:0000313" key="11">
    <source>
        <dbReference type="Proteomes" id="UP000887565"/>
    </source>
</evidence>
<evidence type="ECO:0000256" key="7">
    <source>
        <dbReference type="ARBA" id="ARBA00023136"/>
    </source>
</evidence>
<dbReference type="AlphaFoldDB" id="A0A915L630"/>
<evidence type="ECO:0000256" key="8">
    <source>
        <dbReference type="SAM" id="Coils"/>
    </source>
</evidence>
<keyword evidence="5" id="KW-0597">Phosphoprotein</keyword>
<dbReference type="CDD" id="cd00201">
    <property type="entry name" value="WW"/>
    <property type="match status" value="2"/>
</dbReference>
<dbReference type="PANTHER" id="PTHR14791">
    <property type="entry name" value="BOMB/KIRA PROTEINS"/>
    <property type="match status" value="1"/>
</dbReference>
<dbReference type="Pfam" id="PF25802">
    <property type="entry name" value="WWC1"/>
    <property type="match status" value="1"/>
</dbReference>
<evidence type="ECO:0000259" key="10">
    <source>
        <dbReference type="PROSITE" id="PS50020"/>
    </source>
</evidence>
<organism evidence="11 12">
    <name type="scientific">Romanomermis culicivorax</name>
    <name type="common">Nematode worm</name>
    <dbReference type="NCBI Taxonomy" id="13658"/>
    <lineage>
        <taxon>Eukaryota</taxon>
        <taxon>Metazoa</taxon>
        <taxon>Ecdysozoa</taxon>
        <taxon>Nematoda</taxon>
        <taxon>Enoplea</taxon>
        <taxon>Dorylaimia</taxon>
        <taxon>Mermithida</taxon>
        <taxon>Mermithoidea</taxon>
        <taxon>Mermithidae</taxon>
        <taxon>Romanomermis</taxon>
    </lineage>
</organism>
<dbReference type="GO" id="GO:0035330">
    <property type="term" value="P:regulation of hippo signaling"/>
    <property type="evidence" value="ECO:0007669"/>
    <property type="project" value="TreeGrafter"/>
</dbReference>
<keyword evidence="4" id="KW-0963">Cytoplasm</keyword>
<feature type="compositionally biased region" description="Polar residues" evidence="9">
    <location>
        <begin position="995"/>
        <end position="1005"/>
    </location>
</feature>
<dbReference type="InterPro" id="IPR003903">
    <property type="entry name" value="UIM_dom"/>
</dbReference>
<reference evidence="12" key="1">
    <citation type="submission" date="2022-11" db="UniProtKB">
        <authorList>
            <consortium name="WormBaseParasite"/>
        </authorList>
    </citation>
    <scope>IDENTIFICATION</scope>
</reference>
<dbReference type="OMA" id="QVTVVSM"/>
<dbReference type="GO" id="GO:0060090">
    <property type="term" value="F:molecular adaptor activity"/>
    <property type="evidence" value="ECO:0007669"/>
    <property type="project" value="TreeGrafter"/>
</dbReference>
<feature type="domain" description="WW" evidence="10">
    <location>
        <begin position="57"/>
        <end position="90"/>
    </location>
</feature>
<keyword evidence="7" id="KW-0472">Membrane</keyword>
<evidence type="ECO:0000256" key="5">
    <source>
        <dbReference type="ARBA" id="ARBA00022553"/>
    </source>
</evidence>
<sequence length="1194" mass="134911">MQNYTEKSQIPLPNNWSVCLLDDGRKIFVDHVNKMTTWTDPRDSLTKPQTFADCIGDELPYGWEISHDPSIGKYFIDHNSGVNQVEDPRDQWRYVQESMIQYYLKSAKESIEAKEKILLLKRERATLVDQELSHLMTIFQKINEKNQRDHLSSPCTSNLGSKNSLATASSSCSLYSKYDPDLLRTNISKRAEYSLCEKDSLESELVNLKKLLLSIEEEKSTLVNQVAELWRDLQGDCQKSDSQLDFPLEKASCSSQTDIIESVHSGNRIAALARARLRYNELKCLLYTSHQQLAALNEKMLPADLELDHDQISLIHEKEQLLRELKTVCYDNDNDNAQQQQCSENLDDPRYKLTEKMHELEEDLRLALRLSREEMSQRSRILRKKEDLEHKIYEAGLSLAKLEQQLKSLSASTLSTSSLSTNSTSCGSLSPYSGADTAALNDNIRSTSKMYDDIRKRVEQLVGPTSVYNHTMATTNAALSSRDSIIHRENSVGSSGGYRMLNNIVLTICEAATLLEIIALVCSHTHCNCKSGVMFLLVREFRIWLLYPGRNLKAISDTGYWWGIFGATKCPIHPSNRSMSAAVSDESVAGDSGVFEAGGGLKRPSVQNLNQCNGVNNAQLSPSVAQIMVTLNFDSKLNKLYVTLEKTRSLSYLFNQDIYKTRSLNNTNCLSPDSQSGSLRFRGSLLPCLPGDNYTFVTDWISIAPSNFNDNVDRSVSKQAFEFNISLRSIRSKILQLYVFGQVSADSIDCLGEAQLNLAEFNCQMIRSQWVNILNRQFLTIPSTPESMFSYINSMGKLTNVVEEKQNSVIASQSLNWENCQAMSARRLNTLKEESSDESTVIPSQASTLTRNIDSLIEEPLFECSPLGHKTPTLSANICAKSFSCLRLTINDSDSSDSDEENSSRSSAKCEKQTNTDFPQPCCSSNVDEEKPNDNSLSSKDGDCSATKANNLCKSSFSSIRKLSRSGSDTNVALHKREPFKRNIIERRSLRWRKTQPNPTCSRRLSSSIVGHSHQSSSKTCDHYRTSIDLNIDLETAKLRLERKKEDVNALLLMKEQLNQRRKDGLVEANIPFTSHMDKQSVINRVIQNNEKLRNISSVMAIIFMQNSYFKKFSSIRTIYVFRDKRFYILRFVTTMKIMDFSSARDEIYRRNEEHGTLSVKQLVNSKISSLVNTSEAGVNIINLIDNDCEEGVH</sequence>
<dbReference type="GO" id="GO:0016477">
    <property type="term" value="P:cell migration"/>
    <property type="evidence" value="ECO:0007669"/>
    <property type="project" value="TreeGrafter"/>
</dbReference>
<evidence type="ECO:0000256" key="3">
    <source>
        <dbReference type="ARBA" id="ARBA00022475"/>
    </source>
</evidence>
<evidence type="ECO:0000256" key="1">
    <source>
        <dbReference type="ARBA" id="ARBA00004236"/>
    </source>
</evidence>
<keyword evidence="3" id="KW-1003">Cell membrane</keyword>
<feature type="coiled-coil region" evidence="8">
    <location>
        <begin position="1034"/>
        <end position="1061"/>
    </location>
</feature>
<dbReference type="Proteomes" id="UP000887565">
    <property type="component" value="Unplaced"/>
</dbReference>
<dbReference type="InterPro" id="IPR036020">
    <property type="entry name" value="WW_dom_sf"/>
</dbReference>
<keyword evidence="6" id="KW-0677">Repeat</keyword>
<feature type="coiled-coil region" evidence="8">
    <location>
        <begin position="198"/>
        <end position="225"/>
    </location>
</feature>
<feature type="region of interest" description="Disordered" evidence="9">
    <location>
        <begin position="893"/>
        <end position="942"/>
    </location>
</feature>
<evidence type="ECO:0000256" key="2">
    <source>
        <dbReference type="ARBA" id="ARBA00004496"/>
    </source>
</evidence>
<dbReference type="WBParaSite" id="nRc.2.0.1.t46474-RA">
    <property type="protein sequence ID" value="nRc.2.0.1.t46474-RA"/>
    <property type="gene ID" value="nRc.2.0.1.g46474"/>
</dbReference>
<dbReference type="PANTHER" id="PTHR14791:SF29">
    <property type="entry name" value="PROTEIN KIBRA"/>
    <property type="match status" value="1"/>
</dbReference>
<evidence type="ECO:0000313" key="12">
    <source>
        <dbReference type="WBParaSite" id="nRc.2.0.1.t46474-RA"/>
    </source>
</evidence>
<dbReference type="SUPFAM" id="SSF51045">
    <property type="entry name" value="WW domain"/>
    <property type="match status" value="2"/>
</dbReference>
<keyword evidence="11" id="KW-1185">Reference proteome</keyword>
<dbReference type="Gene3D" id="2.20.70.10">
    <property type="match status" value="2"/>
</dbReference>
<feature type="compositionally biased region" description="Polar residues" evidence="9">
    <location>
        <begin position="915"/>
        <end position="926"/>
    </location>
</feature>
<dbReference type="PROSITE" id="PS50330">
    <property type="entry name" value="UIM"/>
    <property type="match status" value="1"/>
</dbReference>
<name>A0A915L630_ROMCU</name>
<dbReference type="GO" id="GO:0046621">
    <property type="term" value="P:negative regulation of organ growth"/>
    <property type="evidence" value="ECO:0007669"/>
    <property type="project" value="TreeGrafter"/>
</dbReference>